<dbReference type="Pfam" id="PF01321">
    <property type="entry name" value="Creatinase_N"/>
    <property type="match status" value="1"/>
</dbReference>
<dbReference type="Pfam" id="PF16189">
    <property type="entry name" value="Creatinase_N_2"/>
    <property type="match status" value="1"/>
</dbReference>
<dbReference type="InterPro" id="IPR029149">
    <property type="entry name" value="Creatin/AminoP/Spt16_N"/>
</dbReference>
<keyword evidence="7" id="KW-1185">Reference proteome</keyword>
<dbReference type="PANTHER" id="PTHR43763">
    <property type="entry name" value="XAA-PRO AMINOPEPTIDASE 1"/>
    <property type="match status" value="1"/>
</dbReference>
<dbReference type="SUPFAM" id="SSF53092">
    <property type="entry name" value="Creatinase/prolidase N-terminal domain"/>
    <property type="match status" value="2"/>
</dbReference>
<comment type="caution">
    <text evidence="6">The sequence shown here is derived from an EMBL/GenBank/DDBJ whole genome shotgun (WGS) entry which is preliminary data.</text>
</comment>
<evidence type="ECO:0000259" key="5">
    <source>
        <dbReference type="Pfam" id="PF16188"/>
    </source>
</evidence>
<evidence type="ECO:0000313" key="6">
    <source>
        <dbReference type="EMBL" id="GAA0738509.1"/>
    </source>
</evidence>
<accession>A0ABN1JFF1</accession>
<proteinExistence type="predicted"/>
<dbReference type="SUPFAM" id="SSF55920">
    <property type="entry name" value="Creatinase/aminopeptidase"/>
    <property type="match status" value="1"/>
</dbReference>
<feature type="domain" description="Peptidase M24" evidence="3">
    <location>
        <begin position="312"/>
        <end position="528"/>
    </location>
</feature>
<dbReference type="InterPro" id="IPR050422">
    <property type="entry name" value="X-Pro_aminopeptidase_P"/>
</dbReference>
<keyword evidence="1" id="KW-0479">Metal-binding</keyword>
<dbReference type="Proteomes" id="UP001501510">
    <property type="component" value="Unassembled WGS sequence"/>
</dbReference>
<evidence type="ECO:0000256" key="1">
    <source>
        <dbReference type="ARBA" id="ARBA00022723"/>
    </source>
</evidence>
<keyword evidence="2" id="KW-0378">Hydrolase</keyword>
<dbReference type="Pfam" id="PF00557">
    <property type="entry name" value="Peptidase_M24"/>
    <property type="match status" value="1"/>
</dbReference>
<dbReference type="Gene3D" id="3.90.230.10">
    <property type="entry name" value="Creatinase/methionine aminopeptidase superfamily"/>
    <property type="match status" value="1"/>
</dbReference>
<sequence length="599" mass="68477">MKVTERLKKLRALMAEKNIDMYIVPTADFHQSEYVGEHFKARKYITGFSGSAGTAIITMDSAGLWTDGRYFLQAGKQLEGTTVKLFKMGEPNVPTIEEYIENTLSSKGTLGFDGRVVSMGDGQAYEKIVKGKDGSIKYDCDLIDDVWKNENRPPLSEKPAFALDIKYTGESTTSKLERVRKEMKNSGANTHVITSLDDIAWLLNIRGDDIEFFPLILSYVIVTMDELHLFINEAKLSDEIKSTLKENGLTALHPYNDIYDAVKKFSDSDVVLIDPARMNYALYNNIPENVKKIEKQNPCVLFKAMKNPTEIENIKKAQIKDGIAHTKFMYWLKHNVGKEKITEMSASRKLEEFRKEQEGYIRQSFEPICSFGEHAAIVHYTSSPETDIELKEGNFFLTDTGAGFYEGSTDITRTYAFGEIPQIMKDHFTITLQSNLHLAHARFLYGCNGMNLDIVARAPFWNNNLNFNHGTGHGVGYLMNIHEAPTGFRWQYRAHEVHPFEEGMVLTDEPGIYIEGSHGIRIENEILVCKGEQNEYGQFMYFEPITFVPIDLDAVNPDLMTIQEKAWLNKYHKDVYDKISPYLSEDEKTWLKEYTREVK</sequence>
<evidence type="ECO:0000259" key="3">
    <source>
        <dbReference type="Pfam" id="PF00557"/>
    </source>
</evidence>
<dbReference type="InterPro" id="IPR032416">
    <property type="entry name" value="Peptidase_M24_C"/>
</dbReference>
<dbReference type="InterPro" id="IPR000994">
    <property type="entry name" value="Pept_M24"/>
</dbReference>
<feature type="domain" description="Creatinase N-terminal" evidence="4">
    <location>
        <begin position="6"/>
        <end position="130"/>
    </location>
</feature>
<evidence type="ECO:0000256" key="2">
    <source>
        <dbReference type="ARBA" id="ARBA00022801"/>
    </source>
</evidence>
<evidence type="ECO:0000313" key="7">
    <source>
        <dbReference type="Proteomes" id="UP001501510"/>
    </source>
</evidence>
<keyword evidence="6" id="KW-0031">Aminopeptidase</keyword>
<gene>
    <name evidence="6" type="ORF">GCM10008906_15980</name>
</gene>
<dbReference type="PANTHER" id="PTHR43763:SF6">
    <property type="entry name" value="XAA-PRO AMINOPEPTIDASE 1"/>
    <property type="match status" value="1"/>
</dbReference>
<organism evidence="6 7">
    <name type="scientific">Clostridium oceanicum</name>
    <dbReference type="NCBI Taxonomy" id="1543"/>
    <lineage>
        <taxon>Bacteria</taxon>
        <taxon>Bacillati</taxon>
        <taxon>Bacillota</taxon>
        <taxon>Clostridia</taxon>
        <taxon>Eubacteriales</taxon>
        <taxon>Clostridiaceae</taxon>
        <taxon>Clostridium</taxon>
    </lineage>
</organism>
<reference evidence="6 7" key="1">
    <citation type="journal article" date="2019" name="Int. J. Syst. Evol. Microbiol.">
        <title>The Global Catalogue of Microorganisms (GCM) 10K type strain sequencing project: providing services to taxonomists for standard genome sequencing and annotation.</title>
        <authorList>
            <consortium name="The Broad Institute Genomics Platform"/>
            <consortium name="The Broad Institute Genome Sequencing Center for Infectious Disease"/>
            <person name="Wu L."/>
            <person name="Ma J."/>
        </authorList>
    </citation>
    <scope>NUCLEOTIDE SEQUENCE [LARGE SCALE GENOMIC DNA]</scope>
    <source>
        <strain evidence="6 7">JCM 1407</strain>
    </source>
</reference>
<dbReference type="Pfam" id="PF16188">
    <property type="entry name" value="Peptidase_M24_C"/>
    <property type="match status" value="1"/>
</dbReference>
<name>A0ABN1JFF1_9CLOT</name>
<dbReference type="EMBL" id="BAAACG010000008">
    <property type="protein sequence ID" value="GAA0738509.1"/>
    <property type="molecule type" value="Genomic_DNA"/>
</dbReference>
<feature type="domain" description="Peptidase M24 C-terminal" evidence="5">
    <location>
        <begin position="538"/>
        <end position="597"/>
    </location>
</feature>
<evidence type="ECO:0000259" key="4">
    <source>
        <dbReference type="Pfam" id="PF01321"/>
    </source>
</evidence>
<protein>
    <submittedName>
        <fullName evidence="6">Aminopeptidase P family N-terminal domain-containing protein</fullName>
    </submittedName>
</protein>
<dbReference type="RefSeq" id="WP_343760574.1">
    <property type="nucleotide sequence ID" value="NZ_BAAACG010000008.1"/>
</dbReference>
<dbReference type="InterPro" id="IPR036005">
    <property type="entry name" value="Creatinase/aminopeptidase-like"/>
</dbReference>
<dbReference type="GO" id="GO:0004177">
    <property type="term" value="F:aminopeptidase activity"/>
    <property type="evidence" value="ECO:0007669"/>
    <property type="project" value="UniProtKB-KW"/>
</dbReference>
<dbReference type="InterPro" id="IPR000587">
    <property type="entry name" value="Creatinase_N"/>
</dbReference>
<keyword evidence="6" id="KW-0645">Protease</keyword>
<dbReference type="Gene3D" id="3.40.350.10">
    <property type="entry name" value="Creatinase/prolidase N-terminal domain"/>
    <property type="match status" value="2"/>
</dbReference>